<comment type="similarity">
    <text evidence="5">Belongs to the creatininase superfamily.</text>
</comment>
<dbReference type="InterPro" id="IPR003785">
    <property type="entry name" value="Creatininase/forma_Hydrolase"/>
</dbReference>
<dbReference type="RefSeq" id="WP_332519851.1">
    <property type="nucleotide sequence ID" value="NZ_JANRHA010000006.1"/>
</dbReference>
<comment type="caution">
    <text evidence="6">The sequence shown here is derived from an EMBL/GenBank/DDBJ whole genome shotgun (WGS) entry which is preliminary data.</text>
</comment>
<dbReference type="Gene3D" id="3.40.50.10310">
    <property type="entry name" value="Creatininase"/>
    <property type="match status" value="1"/>
</dbReference>
<dbReference type="InterPro" id="IPR023871">
    <property type="entry name" value="MftE"/>
</dbReference>
<keyword evidence="7" id="KW-1185">Reference proteome</keyword>
<reference evidence="6" key="1">
    <citation type="submission" date="2022-08" db="EMBL/GenBank/DDBJ databases">
        <title>Genome analysis of Corynebacteriales strain.</title>
        <authorList>
            <person name="Lee S.D."/>
        </authorList>
    </citation>
    <scope>NUCLEOTIDE SEQUENCE</scope>
    <source>
        <strain evidence="6">D3-21</strain>
    </source>
</reference>
<dbReference type="Pfam" id="PF02633">
    <property type="entry name" value="Creatininase"/>
    <property type="match status" value="1"/>
</dbReference>
<evidence type="ECO:0000256" key="4">
    <source>
        <dbReference type="ARBA" id="ARBA00022833"/>
    </source>
</evidence>
<dbReference type="NCBIfam" id="TIGR03964">
    <property type="entry name" value="mycofact_creat"/>
    <property type="match status" value="1"/>
</dbReference>
<evidence type="ECO:0000313" key="7">
    <source>
        <dbReference type="Proteomes" id="UP001152755"/>
    </source>
</evidence>
<organism evidence="6 7">
    <name type="scientific">Speluncibacter jeojiensis</name>
    <dbReference type="NCBI Taxonomy" id="2710754"/>
    <lineage>
        <taxon>Bacteria</taxon>
        <taxon>Bacillati</taxon>
        <taxon>Actinomycetota</taxon>
        <taxon>Actinomycetes</taxon>
        <taxon>Mycobacteriales</taxon>
        <taxon>Speluncibacteraceae</taxon>
        <taxon>Speluncibacter</taxon>
    </lineage>
</organism>
<evidence type="ECO:0000256" key="3">
    <source>
        <dbReference type="ARBA" id="ARBA00022801"/>
    </source>
</evidence>
<gene>
    <name evidence="6" type="primary">mftE</name>
    <name evidence="6" type="ORF">NVS88_10265</name>
</gene>
<evidence type="ECO:0000256" key="1">
    <source>
        <dbReference type="ARBA" id="ARBA00001947"/>
    </source>
</evidence>
<keyword evidence="3" id="KW-0378">Hydrolase</keyword>
<keyword evidence="4" id="KW-0862">Zinc</keyword>
<dbReference type="SUPFAM" id="SSF102215">
    <property type="entry name" value="Creatininase"/>
    <property type="match status" value="1"/>
</dbReference>
<dbReference type="GO" id="GO:0016811">
    <property type="term" value="F:hydrolase activity, acting on carbon-nitrogen (but not peptide) bonds, in linear amides"/>
    <property type="evidence" value="ECO:0007669"/>
    <property type="project" value="TreeGrafter"/>
</dbReference>
<dbReference type="GO" id="GO:0009231">
    <property type="term" value="P:riboflavin biosynthetic process"/>
    <property type="evidence" value="ECO:0007669"/>
    <property type="project" value="TreeGrafter"/>
</dbReference>
<evidence type="ECO:0000256" key="2">
    <source>
        <dbReference type="ARBA" id="ARBA00022723"/>
    </source>
</evidence>
<sequence length="227" mass="24049">MTEPLGVQRWTELGERPLIVVPVGSLEQHGPHLPLDTDTRIACALAEALEAGLLAPAVAYGSSGEHQGFAGTVSIGAETLYLVLLEMCRSASDWAGRVLFVNGHGGNNPTLAEAVRRLRYEGRDVAWWAPRVPGGDAHAGRTETSLLLYLAPETVRLERAEAGDTRPMRELWPSLREGGVAAVSANGVLGDPAGADTAEGAALFATLTDDLCTCLDRWAPDATGMLR</sequence>
<evidence type="ECO:0000256" key="5">
    <source>
        <dbReference type="ARBA" id="ARBA00024029"/>
    </source>
</evidence>
<dbReference type="EMBL" id="JANRHA010000006">
    <property type="protein sequence ID" value="MDG3014941.1"/>
    <property type="molecule type" value="Genomic_DNA"/>
</dbReference>
<proteinExistence type="inferred from homology"/>
<dbReference type="AlphaFoldDB" id="A0A9X4M5Q6"/>
<accession>A0A9X4M5Q6</accession>
<dbReference type="GO" id="GO:0046872">
    <property type="term" value="F:metal ion binding"/>
    <property type="evidence" value="ECO:0007669"/>
    <property type="project" value="UniProtKB-KW"/>
</dbReference>
<comment type="cofactor">
    <cofactor evidence="1">
        <name>Zn(2+)</name>
        <dbReference type="ChEBI" id="CHEBI:29105"/>
    </cofactor>
</comment>
<dbReference type="PANTHER" id="PTHR35005">
    <property type="entry name" value="3-DEHYDRO-SCYLLO-INOSOSE HYDROLASE"/>
    <property type="match status" value="1"/>
</dbReference>
<dbReference type="PANTHER" id="PTHR35005:SF1">
    <property type="entry name" value="2-AMINO-5-FORMYLAMINO-6-RIBOSYLAMINOPYRIMIDIN-4(3H)-ONE 5'-MONOPHOSPHATE DEFORMYLASE"/>
    <property type="match status" value="1"/>
</dbReference>
<protein>
    <submittedName>
        <fullName evidence="6">Mycofactocin biosynthesis peptidyl-dipeptidase MftE</fullName>
    </submittedName>
</protein>
<evidence type="ECO:0000313" key="6">
    <source>
        <dbReference type="EMBL" id="MDG3014941.1"/>
    </source>
</evidence>
<keyword evidence="2" id="KW-0479">Metal-binding</keyword>
<name>A0A9X4M5Q6_9ACTN</name>
<dbReference type="Proteomes" id="UP001152755">
    <property type="component" value="Unassembled WGS sequence"/>
</dbReference>
<dbReference type="InterPro" id="IPR024087">
    <property type="entry name" value="Creatininase-like_sf"/>
</dbReference>